<accession>A0AA39Y299</accession>
<organism evidence="1 2">
    <name type="scientific">Cercophora newfieldiana</name>
    <dbReference type="NCBI Taxonomy" id="92897"/>
    <lineage>
        <taxon>Eukaryota</taxon>
        <taxon>Fungi</taxon>
        <taxon>Dikarya</taxon>
        <taxon>Ascomycota</taxon>
        <taxon>Pezizomycotina</taxon>
        <taxon>Sordariomycetes</taxon>
        <taxon>Sordariomycetidae</taxon>
        <taxon>Sordariales</taxon>
        <taxon>Lasiosphaeriaceae</taxon>
        <taxon>Cercophora</taxon>
    </lineage>
</organism>
<dbReference type="EMBL" id="JAULSV010000005">
    <property type="protein sequence ID" value="KAK0644683.1"/>
    <property type="molecule type" value="Genomic_DNA"/>
</dbReference>
<evidence type="ECO:0000313" key="1">
    <source>
        <dbReference type="EMBL" id="KAK0644683.1"/>
    </source>
</evidence>
<evidence type="ECO:0000313" key="2">
    <source>
        <dbReference type="Proteomes" id="UP001174936"/>
    </source>
</evidence>
<dbReference type="AlphaFoldDB" id="A0AA39Y299"/>
<sequence>MPNYNYNNHPHGAPRLTWRDRRTIRKTAFVAPCPTWTDDAYTMRTGRVYKADELNINQEIAVTRLHRVICVTANLTDDTMEEFDQLMAWLEGVKARRGGKPAPNPPAPIVIEKKPRWHSLLGVKFWERKIWNLRYPDARKWDEEYNRTWQRNQEHWFYKGIW</sequence>
<keyword evidence="2" id="KW-1185">Reference proteome</keyword>
<gene>
    <name evidence="1" type="ORF">B0T16DRAFT_460710</name>
</gene>
<dbReference type="Proteomes" id="UP001174936">
    <property type="component" value="Unassembled WGS sequence"/>
</dbReference>
<comment type="caution">
    <text evidence="1">The sequence shown here is derived from an EMBL/GenBank/DDBJ whole genome shotgun (WGS) entry which is preliminary data.</text>
</comment>
<name>A0AA39Y299_9PEZI</name>
<reference evidence="1" key="1">
    <citation type="submission" date="2023-06" db="EMBL/GenBank/DDBJ databases">
        <title>Genome-scale phylogeny and comparative genomics of the fungal order Sordariales.</title>
        <authorList>
            <consortium name="Lawrence Berkeley National Laboratory"/>
            <person name="Hensen N."/>
            <person name="Bonometti L."/>
            <person name="Westerberg I."/>
            <person name="Brannstrom I.O."/>
            <person name="Guillou S."/>
            <person name="Cros-Aarteil S."/>
            <person name="Calhoun S."/>
            <person name="Haridas S."/>
            <person name="Kuo A."/>
            <person name="Mondo S."/>
            <person name="Pangilinan J."/>
            <person name="Riley R."/>
            <person name="Labutti K."/>
            <person name="Andreopoulos B."/>
            <person name="Lipzen A."/>
            <person name="Chen C."/>
            <person name="Yanf M."/>
            <person name="Daum C."/>
            <person name="Ng V."/>
            <person name="Clum A."/>
            <person name="Steindorff A."/>
            <person name="Ohm R."/>
            <person name="Martin F."/>
            <person name="Silar P."/>
            <person name="Natvig D."/>
            <person name="Lalanne C."/>
            <person name="Gautier V."/>
            <person name="Ament-Velasquez S.L."/>
            <person name="Kruys A."/>
            <person name="Hutchinson M.I."/>
            <person name="Powell A.J."/>
            <person name="Barry K."/>
            <person name="Miller A.N."/>
            <person name="Grigoriev I.V."/>
            <person name="Debuchy R."/>
            <person name="Gladieux P."/>
            <person name="Thoren M.H."/>
            <person name="Johannesson H."/>
        </authorList>
    </citation>
    <scope>NUCLEOTIDE SEQUENCE</scope>
    <source>
        <strain evidence="1">SMH2532-1</strain>
    </source>
</reference>
<protein>
    <submittedName>
        <fullName evidence="1">Uncharacterized protein</fullName>
    </submittedName>
</protein>
<proteinExistence type="predicted"/>